<evidence type="ECO:0000313" key="1">
    <source>
        <dbReference type="EMBL" id="KZW01014.1"/>
    </source>
</evidence>
<dbReference type="AlphaFoldDB" id="A0A165NP11"/>
<name>A0A165NP11_EXIGL</name>
<evidence type="ECO:0000313" key="2">
    <source>
        <dbReference type="Proteomes" id="UP000077266"/>
    </source>
</evidence>
<keyword evidence="2" id="KW-1185">Reference proteome</keyword>
<reference evidence="1 2" key="1">
    <citation type="journal article" date="2016" name="Mol. Biol. Evol.">
        <title>Comparative Genomics of Early-Diverging Mushroom-Forming Fungi Provides Insights into the Origins of Lignocellulose Decay Capabilities.</title>
        <authorList>
            <person name="Nagy L.G."/>
            <person name="Riley R."/>
            <person name="Tritt A."/>
            <person name="Adam C."/>
            <person name="Daum C."/>
            <person name="Floudas D."/>
            <person name="Sun H."/>
            <person name="Yadav J.S."/>
            <person name="Pangilinan J."/>
            <person name="Larsson K.H."/>
            <person name="Matsuura K."/>
            <person name="Barry K."/>
            <person name="Labutti K."/>
            <person name="Kuo R."/>
            <person name="Ohm R.A."/>
            <person name="Bhattacharya S.S."/>
            <person name="Shirouzu T."/>
            <person name="Yoshinaga Y."/>
            <person name="Martin F.M."/>
            <person name="Grigoriev I.V."/>
            <person name="Hibbett D.S."/>
        </authorList>
    </citation>
    <scope>NUCLEOTIDE SEQUENCE [LARGE SCALE GENOMIC DNA]</scope>
    <source>
        <strain evidence="1 2">HHB12029</strain>
    </source>
</reference>
<proteinExistence type="predicted"/>
<accession>A0A165NP11</accession>
<dbReference type="Proteomes" id="UP000077266">
    <property type="component" value="Unassembled WGS sequence"/>
</dbReference>
<dbReference type="InParanoid" id="A0A165NP11"/>
<gene>
    <name evidence="1" type="ORF">EXIGLDRAFT_694378</name>
</gene>
<protein>
    <submittedName>
        <fullName evidence="1">Uncharacterized protein</fullName>
    </submittedName>
</protein>
<sequence>MARDVLGVVTDVAETQAGSRGVSHDEGNAEDEYESDLLNAEEHFELGGLSLVKLLYLWLWMAPAHSVLTPRHEQELPTNGRSAPVVWALRELLVLDSFLAPAAATEARNLRNDIEARCLAIFASTLVMPSSTRDSTAGTRRGKQGNSGFRLSAARYDGSAFLSAGQAPVYVGCYCTTLDLVKRKVRTWRREEMITHVWRFALETSYETRLHTLRSSARMSRADSEILTLKPWSPAPDPEFRHEL</sequence>
<dbReference type="EMBL" id="KV425897">
    <property type="protein sequence ID" value="KZW01014.1"/>
    <property type="molecule type" value="Genomic_DNA"/>
</dbReference>
<organism evidence="1 2">
    <name type="scientific">Exidia glandulosa HHB12029</name>
    <dbReference type="NCBI Taxonomy" id="1314781"/>
    <lineage>
        <taxon>Eukaryota</taxon>
        <taxon>Fungi</taxon>
        <taxon>Dikarya</taxon>
        <taxon>Basidiomycota</taxon>
        <taxon>Agaricomycotina</taxon>
        <taxon>Agaricomycetes</taxon>
        <taxon>Auriculariales</taxon>
        <taxon>Exidiaceae</taxon>
        <taxon>Exidia</taxon>
    </lineage>
</organism>